<name>A0A5E4N3Z6_9HEMI</name>
<feature type="region of interest" description="Disordered" evidence="1">
    <location>
        <begin position="88"/>
        <end position="112"/>
    </location>
</feature>
<dbReference type="AlphaFoldDB" id="A0A5E4N3Z6"/>
<accession>A0A5E4N3Z6</accession>
<evidence type="ECO:0000256" key="1">
    <source>
        <dbReference type="SAM" id="MobiDB-lite"/>
    </source>
</evidence>
<gene>
    <name evidence="2" type="ORF">CINCED_3A013062</name>
</gene>
<organism evidence="2 3">
    <name type="scientific">Cinara cedri</name>
    <dbReference type="NCBI Taxonomy" id="506608"/>
    <lineage>
        <taxon>Eukaryota</taxon>
        <taxon>Metazoa</taxon>
        <taxon>Ecdysozoa</taxon>
        <taxon>Arthropoda</taxon>
        <taxon>Hexapoda</taxon>
        <taxon>Insecta</taxon>
        <taxon>Pterygota</taxon>
        <taxon>Neoptera</taxon>
        <taxon>Paraneoptera</taxon>
        <taxon>Hemiptera</taxon>
        <taxon>Sternorrhyncha</taxon>
        <taxon>Aphidomorpha</taxon>
        <taxon>Aphidoidea</taxon>
        <taxon>Aphididae</taxon>
        <taxon>Lachninae</taxon>
        <taxon>Cinara</taxon>
    </lineage>
</organism>
<sequence length="143" mass="15985">MTRLPATQFPNNTSDSQIITNTIPKETPNNIQSNAAENMESVHIEEPPNTVLSPSNSVSSFYLQIPNTKINEEKTHTQIPNAIHKRLMSETSSSKSPPSSTNFTLTPQKRENTKTIKKIKIRSHFNSSTRMADGPDEGLNNFF</sequence>
<reference evidence="2 3" key="1">
    <citation type="submission" date="2019-08" db="EMBL/GenBank/DDBJ databases">
        <authorList>
            <person name="Alioto T."/>
            <person name="Alioto T."/>
            <person name="Gomez Garrido J."/>
        </authorList>
    </citation>
    <scope>NUCLEOTIDE SEQUENCE [LARGE SCALE GENOMIC DNA]</scope>
</reference>
<dbReference type="OrthoDB" id="10486189at2759"/>
<evidence type="ECO:0000313" key="3">
    <source>
        <dbReference type="Proteomes" id="UP000325440"/>
    </source>
</evidence>
<evidence type="ECO:0000313" key="2">
    <source>
        <dbReference type="EMBL" id="VVC38700.1"/>
    </source>
</evidence>
<keyword evidence="3" id="KW-1185">Reference proteome</keyword>
<feature type="region of interest" description="Disordered" evidence="1">
    <location>
        <begin position="1"/>
        <end position="30"/>
    </location>
</feature>
<feature type="compositionally biased region" description="Polar residues" evidence="1">
    <location>
        <begin position="8"/>
        <end position="30"/>
    </location>
</feature>
<feature type="compositionally biased region" description="Low complexity" evidence="1">
    <location>
        <begin position="89"/>
        <end position="101"/>
    </location>
</feature>
<proteinExistence type="predicted"/>
<dbReference type="Proteomes" id="UP000325440">
    <property type="component" value="Unassembled WGS sequence"/>
</dbReference>
<protein>
    <submittedName>
        <fullName evidence="2">Uncharacterized protein</fullName>
    </submittedName>
</protein>
<dbReference type="EMBL" id="CABPRJ010001493">
    <property type="protein sequence ID" value="VVC38700.1"/>
    <property type="molecule type" value="Genomic_DNA"/>
</dbReference>